<keyword evidence="5" id="KW-1185">Reference proteome</keyword>
<keyword evidence="3" id="KW-0732">Signal</keyword>
<feature type="signal peptide" evidence="3">
    <location>
        <begin position="1"/>
        <end position="22"/>
    </location>
</feature>
<evidence type="ECO:0000256" key="2">
    <source>
        <dbReference type="ARBA" id="ARBA00023180"/>
    </source>
</evidence>
<name>A0A6I9S3I3_ELAGV</name>
<evidence type="ECO:0000256" key="3">
    <source>
        <dbReference type="SAM" id="SignalP"/>
    </source>
</evidence>
<feature type="domain" description="Saposin B-type" evidence="4">
    <location>
        <begin position="145"/>
        <end position="224"/>
    </location>
</feature>
<dbReference type="PROSITE" id="PS50015">
    <property type="entry name" value="SAP_B"/>
    <property type="match status" value="2"/>
</dbReference>
<protein>
    <submittedName>
        <fullName evidence="6">Uncharacterized protein LOC105056050</fullName>
    </submittedName>
</protein>
<dbReference type="RefSeq" id="XP_010936415.1">
    <property type="nucleotide sequence ID" value="XM_010938113.2"/>
</dbReference>
<dbReference type="Gene3D" id="1.10.225.10">
    <property type="entry name" value="Saposin-like"/>
    <property type="match status" value="2"/>
</dbReference>
<dbReference type="KEGG" id="egu:105056050"/>
<dbReference type="GeneID" id="105056050"/>
<keyword evidence="2" id="KW-0325">Glycoprotein</keyword>
<dbReference type="AlphaFoldDB" id="A0A6I9S3I3"/>
<evidence type="ECO:0000313" key="6">
    <source>
        <dbReference type="RefSeq" id="XP_010936415.1"/>
    </source>
</evidence>
<evidence type="ECO:0000313" key="5">
    <source>
        <dbReference type="Proteomes" id="UP000504607"/>
    </source>
</evidence>
<accession>A0A6I9S3I3</accession>
<dbReference type="Pfam" id="PF03489">
    <property type="entry name" value="SapB_2"/>
    <property type="match status" value="1"/>
</dbReference>
<dbReference type="Proteomes" id="UP000504607">
    <property type="component" value="Chromosome 1"/>
</dbReference>
<evidence type="ECO:0000259" key="4">
    <source>
        <dbReference type="PROSITE" id="PS50015"/>
    </source>
</evidence>
<dbReference type="InParanoid" id="A0A6I9S3I3"/>
<dbReference type="SUPFAM" id="SSF47862">
    <property type="entry name" value="Saposin"/>
    <property type="match status" value="2"/>
</dbReference>
<dbReference type="InterPro" id="IPR011001">
    <property type="entry name" value="Saposin-like"/>
</dbReference>
<dbReference type="OrthoDB" id="69496at2759"/>
<dbReference type="InterPro" id="IPR051428">
    <property type="entry name" value="Sphingo_Act-Surfact_Prot"/>
</dbReference>
<reference evidence="6" key="1">
    <citation type="submission" date="2025-08" db="UniProtKB">
        <authorList>
            <consortium name="RefSeq"/>
        </authorList>
    </citation>
    <scope>IDENTIFICATION</scope>
</reference>
<dbReference type="PANTHER" id="PTHR11480">
    <property type="entry name" value="SAPOSIN-RELATED"/>
    <property type="match status" value="1"/>
</dbReference>
<dbReference type="InterPro" id="IPR008138">
    <property type="entry name" value="SapB_2"/>
</dbReference>
<feature type="domain" description="Saposin B-type" evidence="4">
    <location>
        <begin position="45"/>
        <end position="126"/>
    </location>
</feature>
<feature type="chain" id="PRO_5026940909" evidence="3">
    <location>
        <begin position="23"/>
        <end position="230"/>
    </location>
</feature>
<dbReference type="SMART" id="SM00741">
    <property type="entry name" value="SapB"/>
    <property type="match status" value="1"/>
</dbReference>
<proteinExistence type="predicted"/>
<sequence length="230" mass="26093">MEIGMLSSFLVLLLVMLSHVDARLGVESKFMDQGNKLSSMEGQSPNSICNSCLEASRKAEKALSDPNLFGYADLLSSEVCHILPSDLKSKCLQKSEAYMHRTRLSLQDLFNEESLCNSTGLCLDESMLQTDNSLIFLNKFSPETDEKTCLACRKAVKDLFIQLKMPKMRMKIMETLIEYCEEADENEEQCKQMVYKYVPLILSKLDKLKTNDLCRLMNLCDEGISLLNAR</sequence>
<evidence type="ECO:0000256" key="1">
    <source>
        <dbReference type="ARBA" id="ARBA00023157"/>
    </source>
</evidence>
<dbReference type="InterPro" id="IPR008139">
    <property type="entry name" value="SaposinB_dom"/>
</dbReference>
<gene>
    <name evidence="6" type="primary">LOC105056050</name>
</gene>
<organism evidence="5 6">
    <name type="scientific">Elaeis guineensis var. tenera</name>
    <name type="common">Oil palm</name>
    <dbReference type="NCBI Taxonomy" id="51953"/>
    <lineage>
        <taxon>Eukaryota</taxon>
        <taxon>Viridiplantae</taxon>
        <taxon>Streptophyta</taxon>
        <taxon>Embryophyta</taxon>
        <taxon>Tracheophyta</taxon>
        <taxon>Spermatophyta</taxon>
        <taxon>Magnoliopsida</taxon>
        <taxon>Liliopsida</taxon>
        <taxon>Arecaceae</taxon>
        <taxon>Arecoideae</taxon>
        <taxon>Cocoseae</taxon>
        <taxon>Elaeidinae</taxon>
        <taxon>Elaeis</taxon>
    </lineage>
</organism>
<keyword evidence="1" id="KW-1015">Disulfide bond</keyword>
<dbReference type="PANTHER" id="PTHR11480:SF87">
    <property type="entry name" value="PROSAPOSIN-LIKE"/>
    <property type="match status" value="1"/>
</dbReference>